<dbReference type="AlphaFoldDB" id="A0A7M5XBI0"/>
<evidence type="ECO:0000313" key="4">
    <source>
        <dbReference type="Proteomes" id="UP000594262"/>
    </source>
</evidence>
<dbReference type="EnsemblMetazoa" id="CLYHEMT020720.1">
    <property type="protein sequence ID" value="CLYHEMP020720.1"/>
    <property type="gene ID" value="CLYHEMG020720"/>
</dbReference>
<sequence>MFFKDHAAIFIESSKTDVYREGHWVFVARLNSDLCPISNLERYLRIAGIENNSDKFIFRAVSKGRRCVEMLRKMDSPISYTSVREDIKKVLKRIGLNEKEYGVHSLRSGGASAAANLGVPDRLIMKHGRWKSIGVKNRYISEDLKNLLFISRNLGL</sequence>
<dbReference type="GO" id="GO:0003677">
    <property type="term" value="F:DNA binding"/>
    <property type="evidence" value="ECO:0007669"/>
    <property type="project" value="InterPro"/>
</dbReference>
<evidence type="ECO:0000256" key="1">
    <source>
        <dbReference type="ARBA" id="ARBA00023172"/>
    </source>
</evidence>
<dbReference type="InterPro" id="IPR011010">
    <property type="entry name" value="DNA_brk_join_enz"/>
</dbReference>
<keyword evidence="4" id="KW-1185">Reference proteome</keyword>
<dbReference type="PROSITE" id="PS51898">
    <property type="entry name" value="TYR_RECOMBINASE"/>
    <property type="match status" value="1"/>
</dbReference>
<dbReference type="GO" id="GO:0006310">
    <property type="term" value="P:DNA recombination"/>
    <property type="evidence" value="ECO:0007669"/>
    <property type="project" value="UniProtKB-KW"/>
</dbReference>
<dbReference type="Pfam" id="PF00589">
    <property type="entry name" value="Phage_integrase"/>
    <property type="match status" value="1"/>
</dbReference>
<reference evidence="3" key="1">
    <citation type="submission" date="2021-01" db="UniProtKB">
        <authorList>
            <consortium name="EnsemblMetazoa"/>
        </authorList>
    </citation>
    <scope>IDENTIFICATION</scope>
</reference>
<dbReference type="PANTHER" id="PTHR34605">
    <property type="entry name" value="PHAGE_INTEGRASE DOMAIN-CONTAINING PROTEIN"/>
    <property type="match status" value="1"/>
</dbReference>
<dbReference type="InterPro" id="IPR013762">
    <property type="entry name" value="Integrase-like_cat_sf"/>
</dbReference>
<protein>
    <recommendedName>
        <fullName evidence="2">Tyr recombinase domain-containing protein</fullName>
    </recommendedName>
</protein>
<dbReference type="OrthoDB" id="6016870at2759"/>
<dbReference type="InterPro" id="IPR052925">
    <property type="entry name" value="Phage_Integrase-like_Recomb"/>
</dbReference>
<evidence type="ECO:0000313" key="3">
    <source>
        <dbReference type="EnsemblMetazoa" id="CLYHEMP020720.1"/>
    </source>
</evidence>
<dbReference type="SUPFAM" id="SSF56349">
    <property type="entry name" value="DNA breaking-rejoining enzymes"/>
    <property type="match status" value="1"/>
</dbReference>
<evidence type="ECO:0000259" key="2">
    <source>
        <dbReference type="PROSITE" id="PS51898"/>
    </source>
</evidence>
<dbReference type="Proteomes" id="UP000594262">
    <property type="component" value="Unplaced"/>
</dbReference>
<keyword evidence="1" id="KW-0233">DNA recombination</keyword>
<name>A0A7M5XBI0_9CNID</name>
<feature type="domain" description="Tyr recombinase" evidence="2">
    <location>
        <begin position="1"/>
        <end position="152"/>
    </location>
</feature>
<accession>A0A7M5XBI0</accession>
<dbReference type="PANTHER" id="PTHR34605:SF6">
    <property type="entry name" value="TYR RECOMBINASE DOMAIN-CONTAINING PROTEIN"/>
    <property type="match status" value="1"/>
</dbReference>
<organism evidence="3 4">
    <name type="scientific">Clytia hemisphaerica</name>
    <dbReference type="NCBI Taxonomy" id="252671"/>
    <lineage>
        <taxon>Eukaryota</taxon>
        <taxon>Metazoa</taxon>
        <taxon>Cnidaria</taxon>
        <taxon>Hydrozoa</taxon>
        <taxon>Hydroidolina</taxon>
        <taxon>Leptothecata</taxon>
        <taxon>Obeliida</taxon>
        <taxon>Clytiidae</taxon>
        <taxon>Clytia</taxon>
    </lineage>
</organism>
<dbReference type="GO" id="GO:0015074">
    <property type="term" value="P:DNA integration"/>
    <property type="evidence" value="ECO:0007669"/>
    <property type="project" value="InterPro"/>
</dbReference>
<proteinExistence type="predicted"/>
<dbReference type="InterPro" id="IPR002104">
    <property type="entry name" value="Integrase_catalytic"/>
</dbReference>
<dbReference type="Gene3D" id="1.10.443.10">
    <property type="entry name" value="Intergrase catalytic core"/>
    <property type="match status" value="1"/>
</dbReference>